<dbReference type="RefSeq" id="WP_283174130.1">
    <property type="nucleotide sequence ID" value="NZ_JAPNOA010000029.1"/>
</dbReference>
<dbReference type="InterPro" id="IPR007421">
    <property type="entry name" value="Schlafen_AlbA_2_dom"/>
</dbReference>
<sequence length="164" mass="18350">MTLIETLEDIRALRENREVECKLAQGRDGLGALPEDIWETYSAFANTDGGDIFLGLRELADETYELAGIHYPERVIAEFLEGLQEPGRVSCNIMCQSFCRVITLDGKNLVHIHVPAASLQQRPVYIGGNPLTGTYRRENSWDVRLDADSVRSWLAHHDDSACGC</sequence>
<keyword evidence="2" id="KW-0547">Nucleotide-binding</keyword>
<dbReference type="AlphaFoldDB" id="A0A9X3ITI2"/>
<gene>
    <name evidence="2" type="ORF">OUO13_12035</name>
</gene>
<dbReference type="EMBL" id="JAPNOA010000029">
    <property type="protein sequence ID" value="MCY0965919.1"/>
    <property type="molecule type" value="Genomic_DNA"/>
</dbReference>
<proteinExistence type="predicted"/>
<accession>A0A9X3ITI2</accession>
<keyword evidence="3" id="KW-1185">Reference proteome</keyword>
<dbReference type="Pfam" id="PF04326">
    <property type="entry name" value="SLFN_AlbA_2"/>
    <property type="match status" value="1"/>
</dbReference>
<dbReference type="GO" id="GO:0005524">
    <property type="term" value="F:ATP binding"/>
    <property type="evidence" value="ECO:0007669"/>
    <property type="project" value="UniProtKB-KW"/>
</dbReference>
<dbReference type="Proteomes" id="UP001150830">
    <property type="component" value="Unassembled WGS sequence"/>
</dbReference>
<evidence type="ECO:0000313" key="2">
    <source>
        <dbReference type="EMBL" id="MCY0965919.1"/>
    </source>
</evidence>
<dbReference type="Gene3D" id="3.30.950.30">
    <property type="entry name" value="Schlafen, AAA domain"/>
    <property type="match status" value="1"/>
</dbReference>
<dbReference type="InterPro" id="IPR038461">
    <property type="entry name" value="Schlafen_AlbA_2_dom_sf"/>
</dbReference>
<keyword evidence="2" id="KW-0067">ATP-binding</keyword>
<reference evidence="2" key="1">
    <citation type="submission" date="2022-11" db="EMBL/GenBank/DDBJ databases">
        <title>Parathalassolutuus dongxingensis gen. nov., sp. nov., a novel member of family Oceanospirillaceae isolated from a coastal shrimp pond in Guangxi, China.</title>
        <authorList>
            <person name="Chen H."/>
        </authorList>
    </citation>
    <scope>NUCLEOTIDE SEQUENCE</scope>
    <source>
        <strain evidence="2">G-43</strain>
    </source>
</reference>
<evidence type="ECO:0000313" key="3">
    <source>
        <dbReference type="Proteomes" id="UP001150830"/>
    </source>
</evidence>
<feature type="domain" description="Schlafen AlbA-2" evidence="1">
    <location>
        <begin position="15"/>
        <end position="125"/>
    </location>
</feature>
<name>A0A9X3ITI2_9GAMM</name>
<protein>
    <submittedName>
        <fullName evidence="2">ATP-binding protein</fullName>
    </submittedName>
</protein>
<evidence type="ECO:0000259" key="1">
    <source>
        <dbReference type="Pfam" id="PF04326"/>
    </source>
</evidence>
<comment type="caution">
    <text evidence="2">The sequence shown here is derived from an EMBL/GenBank/DDBJ whole genome shotgun (WGS) entry which is preliminary data.</text>
</comment>
<organism evidence="2 3">
    <name type="scientific">Parathalassolituus penaei</name>
    <dbReference type="NCBI Taxonomy" id="2997323"/>
    <lineage>
        <taxon>Bacteria</taxon>
        <taxon>Pseudomonadati</taxon>
        <taxon>Pseudomonadota</taxon>
        <taxon>Gammaproteobacteria</taxon>
        <taxon>Oceanospirillales</taxon>
        <taxon>Oceanospirillaceae</taxon>
        <taxon>Parathalassolituus</taxon>
    </lineage>
</organism>